<protein>
    <submittedName>
        <fullName evidence="1">17359_t:CDS:1</fullName>
    </submittedName>
</protein>
<dbReference type="AlphaFoldDB" id="A0A9N9JW90"/>
<sequence>IIQDYEKQIYDLTSENQFLKEQNHYFKEQSQFYINLYTNAYYHFGTAWNVFYENNEDFQYFEQEVVNYIEEVNDTKKNKVIEIDEENVKKEDTKVGSLKFDRQSIISLSDDNSIACNCIEYRGSCEDCFVKKFKSEYNSEDNFDYENYNEAYHNVFNDEEREYNKNYCTANMNNFYYESNDDGYEEFLQRREYNSMKVI</sequence>
<name>A0A9N9JW90_9GLOM</name>
<keyword evidence="2" id="KW-1185">Reference proteome</keyword>
<comment type="caution">
    <text evidence="1">The sequence shown here is derived from an EMBL/GenBank/DDBJ whole genome shotgun (WGS) entry which is preliminary data.</text>
</comment>
<evidence type="ECO:0000313" key="1">
    <source>
        <dbReference type="EMBL" id="CAG8796517.1"/>
    </source>
</evidence>
<evidence type="ECO:0000313" key="2">
    <source>
        <dbReference type="Proteomes" id="UP000789759"/>
    </source>
</evidence>
<feature type="non-terminal residue" evidence="1">
    <location>
        <position position="1"/>
    </location>
</feature>
<accession>A0A9N9JW90</accession>
<organism evidence="1 2">
    <name type="scientific">Cetraspora pellucida</name>
    <dbReference type="NCBI Taxonomy" id="1433469"/>
    <lineage>
        <taxon>Eukaryota</taxon>
        <taxon>Fungi</taxon>
        <taxon>Fungi incertae sedis</taxon>
        <taxon>Mucoromycota</taxon>
        <taxon>Glomeromycotina</taxon>
        <taxon>Glomeromycetes</taxon>
        <taxon>Diversisporales</taxon>
        <taxon>Gigasporaceae</taxon>
        <taxon>Cetraspora</taxon>
    </lineage>
</organism>
<proteinExistence type="predicted"/>
<reference evidence="1" key="1">
    <citation type="submission" date="2021-06" db="EMBL/GenBank/DDBJ databases">
        <authorList>
            <person name="Kallberg Y."/>
            <person name="Tangrot J."/>
            <person name="Rosling A."/>
        </authorList>
    </citation>
    <scope>NUCLEOTIDE SEQUENCE</scope>
    <source>
        <strain evidence="1">FL966</strain>
    </source>
</reference>
<gene>
    <name evidence="1" type="ORF">CPELLU_LOCUS17377</name>
</gene>
<dbReference type="Proteomes" id="UP000789759">
    <property type="component" value="Unassembled WGS sequence"/>
</dbReference>
<dbReference type="EMBL" id="CAJVQA010029268">
    <property type="protein sequence ID" value="CAG8796517.1"/>
    <property type="molecule type" value="Genomic_DNA"/>
</dbReference>